<dbReference type="InterPro" id="IPR058866">
    <property type="entry name" value="GDPGP1_N"/>
</dbReference>
<evidence type="ECO:0000256" key="1">
    <source>
        <dbReference type="SAM" id="MobiDB-lite"/>
    </source>
</evidence>
<dbReference type="Pfam" id="PF26217">
    <property type="entry name" value="GDPGP1_N"/>
    <property type="match status" value="2"/>
</dbReference>
<dbReference type="CTD" id="390637"/>
<evidence type="ECO:0000313" key="4">
    <source>
        <dbReference type="RefSeq" id="XP_039242391.1"/>
    </source>
</evidence>
<feature type="domain" description="GDPGP1-like N-terminal" evidence="2">
    <location>
        <begin position="214"/>
        <end position="375"/>
    </location>
</feature>
<organism evidence="3 4">
    <name type="scientific">Pipra filicauda</name>
    <name type="common">Wire-tailed manakin</name>
    <dbReference type="NCBI Taxonomy" id="649802"/>
    <lineage>
        <taxon>Eukaryota</taxon>
        <taxon>Metazoa</taxon>
        <taxon>Chordata</taxon>
        <taxon>Craniata</taxon>
        <taxon>Vertebrata</taxon>
        <taxon>Euteleostomi</taxon>
        <taxon>Archelosauria</taxon>
        <taxon>Archosauria</taxon>
        <taxon>Dinosauria</taxon>
        <taxon>Saurischia</taxon>
        <taxon>Theropoda</taxon>
        <taxon>Coelurosauria</taxon>
        <taxon>Aves</taxon>
        <taxon>Neognathae</taxon>
        <taxon>Neoaves</taxon>
        <taxon>Telluraves</taxon>
        <taxon>Australaves</taxon>
        <taxon>Passeriformes</taxon>
        <taxon>Pipridae</taxon>
        <taxon>Pipra</taxon>
    </lineage>
</organism>
<gene>
    <name evidence="4" type="primary">GDPGP1</name>
</gene>
<evidence type="ECO:0000313" key="3">
    <source>
        <dbReference type="Proteomes" id="UP000504627"/>
    </source>
</evidence>
<dbReference type="GO" id="GO:0016787">
    <property type="term" value="F:hydrolase activity"/>
    <property type="evidence" value="ECO:0007669"/>
    <property type="project" value="UniProtKB-KW"/>
</dbReference>
<proteinExistence type="predicted"/>
<evidence type="ECO:0000259" key="2">
    <source>
        <dbReference type="Pfam" id="PF26217"/>
    </source>
</evidence>
<name>A0A7R5KLV0_9PASS</name>
<reference evidence="4" key="1">
    <citation type="submission" date="2025-08" db="UniProtKB">
        <authorList>
            <consortium name="RefSeq"/>
        </authorList>
    </citation>
    <scope>IDENTIFICATION</scope>
    <source>
        <tissue evidence="4">Muscle</tissue>
    </source>
</reference>
<feature type="compositionally biased region" description="Basic and acidic residues" evidence="1">
    <location>
        <begin position="86"/>
        <end position="103"/>
    </location>
</feature>
<feature type="domain" description="GDPGP1-like N-terminal" evidence="2">
    <location>
        <begin position="42"/>
        <end position="166"/>
    </location>
</feature>
<dbReference type="GeneID" id="114000830"/>
<dbReference type="GO" id="GO:0000166">
    <property type="term" value="F:nucleotide binding"/>
    <property type="evidence" value="ECO:0007669"/>
    <property type="project" value="UniProtKB-KW"/>
</dbReference>
<feature type="region of interest" description="Disordered" evidence="1">
    <location>
        <begin position="1"/>
        <end position="21"/>
    </location>
</feature>
<dbReference type="PANTHER" id="PTHR20884">
    <property type="entry name" value="GDP-D-GLUCOSE PHOSPHORYLASE 1"/>
    <property type="match status" value="1"/>
</dbReference>
<protein>
    <submittedName>
        <fullName evidence="4">GDP-D-glucose phosphorylase 1</fullName>
    </submittedName>
</protein>
<feature type="region of interest" description="Disordered" evidence="1">
    <location>
        <begin position="83"/>
        <end position="103"/>
    </location>
</feature>
<dbReference type="RefSeq" id="XP_039242391.1">
    <property type="nucleotide sequence ID" value="XM_039386457.1"/>
</dbReference>
<dbReference type="Proteomes" id="UP000504627">
    <property type="component" value="Unplaced"/>
</dbReference>
<dbReference type="AlphaFoldDB" id="A0A7R5KLV0"/>
<feature type="compositionally biased region" description="Low complexity" evidence="1">
    <location>
        <begin position="169"/>
        <end position="179"/>
    </location>
</feature>
<sequence>MAAAPAAGEERGEPSPEEFVYGEEDFVLQPAGWDDPDSAPSRFDRALLAGWSDRMERGLFRYRLGPMPTRVLPGPVRLVAQLNEQRSAERRPPQPVRSLRDPFDPDAFNFTRLRPAELLLRLRRAGGPGPPPDPLLVAINASPLERGHVLLLPEPALRLQRGWHRDSRPAPAMAAAPAAGEERGEPSPEEFVYGEEDFVLQPAGWDDPDSAPSRFDRALLAGWSDRMERGLFRYRLGPMPTRVLPGPVRLVAQLNEQRSAERRPPQPVRSLRDPFDPDAFNFTRLRPAELLLRLRRAGGPGPPPDPLLVAINASPLERGHVLLLPEPALRLPQALTASALRGALEVALLSAHPGFHVGFNGLGGGASVNHLHLHGLYLGRPLPLEAAPAEPLGPRLGLLRAGPATAFLFFAAGPAALEPVSRAVCRAVEHLDGAGLACNVLATRGDPPAGPGASKDRGLRVLLWARPPRFGPKVGEPFPVAVCELAGFLPLPAPPLYWHITEAQALSAIRQHLLPEPELLRLGGELARLLES</sequence>
<dbReference type="InterPro" id="IPR026506">
    <property type="entry name" value="GDPGP"/>
</dbReference>
<dbReference type="GO" id="GO:0005737">
    <property type="term" value="C:cytoplasm"/>
    <property type="evidence" value="ECO:0007669"/>
    <property type="project" value="UniProtKB-SubCell"/>
</dbReference>
<dbReference type="GO" id="GO:0005085">
    <property type="term" value="F:guanyl-nucleotide exchange factor activity"/>
    <property type="evidence" value="ECO:0007669"/>
    <property type="project" value="UniProtKB-KW"/>
</dbReference>
<dbReference type="GO" id="GO:0080048">
    <property type="term" value="F:GDP-D-glucose phosphorylase activity"/>
    <property type="evidence" value="ECO:0007669"/>
    <property type="project" value="UniProtKB-EC"/>
</dbReference>
<accession>A0A7R5KLV0</accession>
<dbReference type="GO" id="GO:0006006">
    <property type="term" value="P:glucose metabolic process"/>
    <property type="evidence" value="ECO:0007669"/>
    <property type="project" value="TreeGrafter"/>
</dbReference>
<dbReference type="InParanoid" id="A0A7R5KLV0"/>
<dbReference type="PANTHER" id="PTHR20884:SF8">
    <property type="entry name" value="GDP-D-GLUCOSE PHOSPHORYLASE 1"/>
    <property type="match status" value="1"/>
</dbReference>
<feature type="region of interest" description="Disordered" evidence="1">
    <location>
        <begin position="164"/>
        <end position="188"/>
    </location>
</feature>
<keyword evidence="3" id="KW-1185">Reference proteome</keyword>